<geneLocation type="plasmid" evidence="1 2">
    <name>pBRH01</name>
</geneLocation>
<sequence>MRAAIQHADLILVVQDGKIVETGTHRSLLAQQGVYADLWYKQAHLSAPPSDSVNLAETADP</sequence>
<dbReference type="Proteomes" id="UP000007437">
    <property type="component" value="Plasmid pBRH01"/>
</dbReference>
<organism evidence="1 2">
    <name type="scientific">Mycetohabitans rhizoxinica (strain DSM 19002 / CIP 109453 / HKI 454)</name>
    <name type="common">Paraburkholderia rhizoxinica</name>
    <dbReference type="NCBI Taxonomy" id="882378"/>
    <lineage>
        <taxon>Bacteria</taxon>
        <taxon>Pseudomonadati</taxon>
        <taxon>Pseudomonadota</taxon>
        <taxon>Betaproteobacteria</taxon>
        <taxon>Burkholderiales</taxon>
        <taxon>Burkholderiaceae</taxon>
        <taxon>Mycetohabitans</taxon>
    </lineage>
</organism>
<dbReference type="KEGG" id="brh:RBRH_04252"/>
<dbReference type="HOGENOM" id="CLU_2913655_0_0_4"/>
<protein>
    <recommendedName>
        <fullName evidence="3">Multidrug resistance ABC transporter ATP-binding and permease protein</fullName>
    </recommendedName>
</protein>
<dbReference type="AlphaFoldDB" id="E5AUG8"/>
<evidence type="ECO:0000313" key="1">
    <source>
        <dbReference type="EMBL" id="CBW76742.1"/>
    </source>
</evidence>
<accession>E5AUG8</accession>
<keyword evidence="1" id="KW-0614">Plasmid</keyword>
<dbReference type="EMBL" id="FR687360">
    <property type="protein sequence ID" value="CBW76742.1"/>
    <property type="molecule type" value="Genomic_DNA"/>
</dbReference>
<name>E5AUG8_MYCRK</name>
<evidence type="ECO:0008006" key="3">
    <source>
        <dbReference type="Google" id="ProtNLM"/>
    </source>
</evidence>
<dbReference type="SUPFAM" id="SSF52540">
    <property type="entry name" value="P-loop containing nucleoside triphosphate hydrolases"/>
    <property type="match status" value="1"/>
</dbReference>
<proteinExistence type="predicted"/>
<evidence type="ECO:0000313" key="2">
    <source>
        <dbReference type="Proteomes" id="UP000007437"/>
    </source>
</evidence>
<dbReference type="InterPro" id="IPR027417">
    <property type="entry name" value="P-loop_NTPase"/>
</dbReference>
<dbReference type="Gene3D" id="3.40.50.300">
    <property type="entry name" value="P-loop containing nucleotide triphosphate hydrolases"/>
    <property type="match status" value="1"/>
</dbReference>
<reference evidence="1 2" key="1">
    <citation type="journal article" date="2011" name="J. Bacteriol.">
        <title>Complete genome sequence of Burkholderia rhizoxinica, an endosymbiont of Rhizopus microsporus.</title>
        <authorList>
            <person name="Lackner G."/>
            <person name="Moebius N."/>
            <person name="Partida-Martinez L."/>
            <person name="Hertweck C."/>
        </authorList>
    </citation>
    <scope>NUCLEOTIDE SEQUENCE [LARGE SCALE GENOMIC DNA]</scope>
    <source>
        <strain evidence="2">DSM 19002 / CIP 109453 / HKI 454</strain>
        <plasmid evidence="1 2">pBRH01</plasmid>
    </source>
</reference>
<gene>
    <name evidence="1" type="ordered locus">RBRH_04252</name>
</gene>